<dbReference type="InterPro" id="IPR002641">
    <property type="entry name" value="PNPLA_dom"/>
</dbReference>
<reference evidence="5 6" key="1">
    <citation type="journal article" date="2014" name="Genome Announc.">
        <title>Draft Genome Sequences of Two Vibrionaceae Species, Vibrio ponticus C121 and Photobacterium aphoticum C119, Isolated as Coral Reef Microbiota.</title>
        <authorList>
            <person name="Al-saari N."/>
            <person name="Meirelles P.M."/>
            <person name="Mino S."/>
            <person name="Suda W."/>
            <person name="Oshima K."/>
            <person name="Hattori M."/>
            <person name="Ohkuma M."/>
            <person name="Thompson F.L."/>
            <person name="Gomez-Gil B."/>
            <person name="Sawabe T."/>
            <person name="Sawabe T."/>
        </authorList>
    </citation>
    <scope>NUCLEOTIDE SEQUENCE [LARGE SCALE GENOMIC DNA]</scope>
    <source>
        <strain evidence="5 6">JCM 19237</strain>
    </source>
</reference>
<evidence type="ECO:0000256" key="1">
    <source>
        <dbReference type="ARBA" id="ARBA00010240"/>
    </source>
</evidence>
<dbReference type="GO" id="GO:0047372">
    <property type="term" value="F:monoacylglycerol lipase activity"/>
    <property type="evidence" value="ECO:0007669"/>
    <property type="project" value="TreeGrafter"/>
</dbReference>
<evidence type="ECO:0000259" key="4">
    <source>
        <dbReference type="PROSITE" id="PS51635"/>
    </source>
</evidence>
<feature type="short sequence motif" description="GXGXXG" evidence="3">
    <location>
        <begin position="9"/>
        <end position="14"/>
    </location>
</feature>
<feature type="short sequence motif" description="DGA/G" evidence="3">
    <location>
        <begin position="181"/>
        <end position="183"/>
    </location>
</feature>
<dbReference type="GO" id="GO:0004620">
    <property type="term" value="F:phospholipase activity"/>
    <property type="evidence" value="ECO:0007669"/>
    <property type="project" value="TreeGrafter"/>
</dbReference>
<dbReference type="PANTHER" id="PTHR32176:SF92">
    <property type="entry name" value="XYLOSE ISOMERASE"/>
    <property type="match status" value="1"/>
</dbReference>
<evidence type="ECO:0000313" key="6">
    <source>
        <dbReference type="Proteomes" id="UP000029227"/>
    </source>
</evidence>
<comment type="similarity">
    <text evidence="1">Belongs to the patatin family.</text>
</comment>
<dbReference type="EMBL" id="BBMN01000002">
    <property type="protein sequence ID" value="GAL03468.1"/>
    <property type="molecule type" value="Genomic_DNA"/>
</dbReference>
<organism evidence="5 6">
    <name type="scientific">Photobacterium aphoticum</name>
    <dbReference type="NCBI Taxonomy" id="754436"/>
    <lineage>
        <taxon>Bacteria</taxon>
        <taxon>Pseudomonadati</taxon>
        <taxon>Pseudomonadota</taxon>
        <taxon>Gammaproteobacteria</taxon>
        <taxon>Vibrionales</taxon>
        <taxon>Vibrionaceae</taxon>
        <taxon>Photobacterium</taxon>
    </lineage>
</organism>
<feature type="active site" description="Nucleophile" evidence="3">
    <location>
        <position position="43"/>
    </location>
</feature>
<accession>A0A090QML1</accession>
<gene>
    <name evidence="5" type="ORF">JCM19237_6362</name>
</gene>
<dbReference type="PANTHER" id="PTHR32176">
    <property type="entry name" value="XYLOSE ISOMERASE"/>
    <property type="match status" value="1"/>
</dbReference>
<dbReference type="Proteomes" id="UP000029227">
    <property type="component" value="Unassembled WGS sequence"/>
</dbReference>
<feature type="domain" description="PNPLA" evidence="4">
    <location>
        <begin position="5"/>
        <end position="194"/>
    </location>
</feature>
<dbReference type="InterPro" id="IPR016035">
    <property type="entry name" value="Acyl_Trfase/lysoPLipase"/>
</dbReference>
<dbReference type="PROSITE" id="PS51635">
    <property type="entry name" value="PNPLA"/>
    <property type="match status" value="1"/>
</dbReference>
<keyword evidence="3" id="KW-0442">Lipid degradation</keyword>
<evidence type="ECO:0000256" key="2">
    <source>
        <dbReference type="ARBA" id="ARBA00023098"/>
    </source>
</evidence>
<sequence length="311" mass="33799">MRYVLAIDGGGIRGIIPALILKQLEQLSGQACSGMFDLMCGTSTGGMLSLGLSLNKPGEARPFTAAELVHIYQHRGKDIFPRSLLQGVASVGGLADEKYSSDGLESVLAEYFGNATMQTAVTDVMVTSYDIEAREPFFFKSWKPHSQNVLMRHAARATTAAPTYFEPARVCINNTHRALIDGGVFMNNPAVSAYVEAKKRFPNEAIKVLSLGTGELVRSIPYEEAKDWGKVGWALPAMSCMFDGVSDAADHQMQVLLGDNYLRLQTDLNDADDNMDNVTDDNIQALSTLAYNLITENITALATFMGSLLVI</sequence>
<feature type="short sequence motif" description="GXSXG" evidence="3">
    <location>
        <begin position="41"/>
        <end position="45"/>
    </location>
</feature>
<dbReference type="eggNOG" id="COG3621">
    <property type="taxonomic scope" value="Bacteria"/>
</dbReference>
<keyword evidence="2 3" id="KW-0443">Lipid metabolism</keyword>
<dbReference type="STRING" id="754436.JCM19237_6362"/>
<proteinExistence type="inferred from homology"/>
<dbReference type="GO" id="GO:0016042">
    <property type="term" value="P:lipid catabolic process"/>
    <property type="evidence" value="ECO:0007669"/>
    <property type="project" value="UniProtKB-UniRule"/>
</dbReference>
<keyword evidence="3" id="KW-0378">Hydrolase</keyword>
<comment type="caution">
    <text evidence="5">The sequence shown here is derived from an EMBL/GenBank/DDBJ whole genome shotgun (WGS) entry which is preliminary data.</text>
</comment>
<dbReference type="AlphaFoldDB" id="A0A090QML1"/>
<dbReference type="SUPFAM" id="SSF52151">
    <property type="entry name" value="FabD/lysophospholipase-like"/>
    <property type="match status" value="1"/>
</dbReference>
<protein>
    <submittedName>
        <fullName evidence="5">Patatin-like protein</fullName>
    </submittedName>
</protein>
<evidence type="ECO:0000256" key="3">
    <source>
        <dbReference type="PROSITE-ProRule" id="PRU01161"/>
    </source>
</evidence>
<name>A0A090QML1_9GAMM</name>
<evidence type="ECO:0000313" key="5">
    <source>
        <dbReference type="EMBL" id="GAL03468.1"/>
    </source>
</evidence>
<feature type="active site" description="Proton acceptor" evidence="3">
    <location>
        <position position="181"/>
    </location>
</feature>
<dbReference type="Pfam" id="PF01734">
    <property type="entry name" value="Patatin"/>
    <property type="match status" value="1"/>
</dbReference>
<dbReference type="Gene3D" id="3.40.1090.10">
    <property type="entry name" value="Cytosolic phospholipase A2 catalytic domain"/>
    <property type="match status" value="1"/>
</dbReference>